<reference evidence="5" key="1">
    <citation type="submission" date="2015-07" db="EMBL/GenBank/DDBJ databases">
        <title>MeaNS - Measles Nucleotide Surveillance Program.</title>
        <authorList>
            <person name="Tran T."/>
            <person name="Druce J."/>
        </authorList>
    </citation>
    <scope>NUCLEOTIDE SEQUENCE</scope>
    <source>
        <strain evidence="5">UCB-OBI-ISO-001</strain>
        <tissue evidence="5">Gonad</tissue>
    </source>
</reference>
<dbReference type="OrthoDB" id="9970481at2759"/>
<keyword evidence="3" id="KW-0372">Hormone</keyword>
<protein>
    <submittedName>
        <fullName evidence="5">Uncharacterized protein</fullName>
    </submittedName>
</protein>
<dbReference type="PANTHER" id="PTHR11245:SF6">
    <property type="entry name" value="DUF19 DOMAIN-CONTAINING PROTEIN"/>
    <property type="match status" value="1"/>
</dbReference>
<dbReference type="GO" id="GO:0005615">
    <property type="term" value="C:extracellular space"/>
    <property type="evidence" value="ECO:0007669"/>
    <property type="project" value="TreeGrafter"/>
</dbReference>
<evidence type="ECO:0000256" key="4">
    <source>
        <dbReference type="ARBA" id="ARBA00023157"/>
    </source>
</evidence>
<proteinExistence type="inferred from homology"/>
<gene>
    <name evidence="5" type="ORF">OCBIM_22031946mg</name>
</gene>
<comment type="similarity">
    <text evidence="1">Belongs to the stanniocalcin family.</text>
</comment>
<evidence type="ECO:0000256" key="2">
    <source>
        <dbReference type="ARBA" id="ARBA00011748"/>
    </source>
</evidence>
<dbReference type="GO" id="GO:0005179">
    <property type="term" value="F:hormone activity"/>
    <property type="evidence" value="ECO:0007669"/>
    <property type="project" value="UniProtKB-KW"/>
</dbReference>
<evidence type="ECO:0000313" key="5">
    <source>
        <dbReference type="EMBL" id="KOF77574.1"/>
    </source>
</evidence>
<dbReference type="AlphaFoldDB" id="A0A0L8GL32"/>
<accession>A0A0L8GL32</accession>
<dbReference type="PANTHER" id="PTHR11245">
    <property type="entry name" value="STANNIOCALCIN"/>
    <property type="match status" value="1"/>
</dbReference>
<sequence>MRELSYWFLVRKSSLLYIVSGEITHLPSPPSKLPEITDKCLQYSKDYDCRFYDCLNQRFPCGESSRKGKARAHCVKSKERAHKLTDVGKIWINNIIKCFVKEMTEVYKRPSLDCTKGNAMVMGIQQRCYTSNDFCNVGWEHRKELWNIFNEPITSSKSHFYKM</sequence>
<dbReference type="GO" id="GO:0006874">
    <property type="term" value="P:intracellular calcium ion homeostasis"/>
    <property type="evidence" value="ECO:0007669"/>
    <property type="project" value="TreeGrafter"/>
</dbReference>
<dbReference type="InterPro" id="IPR004978">
    <property type="entry name" value="Stanniocalcin"/>
</dbReference>
<evidence type="ECO:0000256" key="1">
    <source>
        <dbReference type="ARBA" id="ARBA00008693"/>
    </source>
</evidence>
<organism evidence="5">
    <name type="scientific">Octopus bimaculoides</name>
    <name type="common">California two-spotted octopus</name>
    <dbReference type="NCBI Taxonomy" id="37653"/>
    <lineage>
        <taxon>Eukaryota</taxon>
        <taxon>Metazoa</taxon>
        <taxon>Spiralia</taxon>
        <taxon>Lophotrochozoa</taxon>
        <taxon>Mollusca</taxon>
        <taxon>Cephalopoda</taxon>
        <taxon>Coleoidea</taxon>
        <taxon>Octopodiformes</taxon>
        <taxon>Octopoda</taxon>
        <taxon>Incirrata</taxon>
        <taxon>Octopodidae</taxon>
        <taxon>Octopus</taxon>
    </lineage>
</organism>
<dbReference type="EMBL" id="KQ421388">
    <property type="protein sequence ID" value="KOF77574.1"/>
    <property type="molecule type" value="Genomic_DNA"/>
</dbReference>
<keyword evidence="4" id="KW-1015">Disulfide bond</keyword>
<name>A0A0L8GL32_OCTBM</name>
<comment type="subunit">
    <text evidence="2">Homodimer; disulfide-linked.</text>
</comment>
<evidence type="ECO:0000256" key="3">
    <source>
        <dbReference type="ARBA" id="ARBA00022702"/>
    </source>
</evidence>
<dbReference type="Pfam" id="PF03298">
    <property type="entry name" value="Stanniocalcin"/>
    <property type="match status" value="1"/>
</dbReference>